<feature type="binding site" evidence="6">
    <location>
        <position position="403"/>
    </location>
    <ligand>
        <name>Zn(2+)</name>
        <dbReference type="ChEBI" id="CHEBI:29105"/>
        <label>1</label>
    </ligand>
</feature>
<evidence type="ECO:0000256" key="8">
    <source>
        <dbReference type="SAM" id="MobiDB-lite"/>
    </source>
</evidence>
<feature type="active site" description="Proton donor" evidence="4">
    <location>
        <position position="362"/>
    </location>
</feature>
<dbReference type="PRINTS" id="PR00387">
    <property type="entry name" value="PDIESTERASE1"/>
</dbReference>
<evidence type="ECO:0000313" key="12">
    <source>
        <dbReference type="Proteomes" id="UP000789595"/>
    </source>
</evidence>
<evidence type="ECO:0000256" key="4">
    <source>
        <dbReference type="PIRSR" id="PIRSR623088-1"/>
    </source>
</evidence>
<sequence>MPRPGPINNGDRLGLEASRRASRDSLAEEYEHARRHSTDSTESYEHVPSPTHAPRPNKERQRSFEAMSASELRKAAAAERRERRRAAALFRVTKVVSESDGNSSKLVQRLLEVAREILYCSHVTLFWVDHVSEILIAANPDGIESIVVPLGKGVAGRCALDKVLLNIGDASQDDRFDNTTDKETGFSTRTILCAPVVEEGRTVAVIEALNKEEGSFDDEDVELLQLLCDELRAPLRRAAADETFQARANSAERGVAYLKLFTDEQEEPSTPVQTTPHVLSFEEDGHFSRDSSLSDEPLGELASWRWDALRVADDGGEEALVEAAQMMFEHHGSLEQHDCPRNEFRAFLGMVRSSYKATNSYHNFRHAVAVLHVDFMLACRAKRARDLTALDVLALKVAALCHDVDHPGHSNDFEVKSSSELALRYNDASVLENYHASFVFATLLRNPSTDFLANLSRNAYREFRKAVISMILATDMARHGAHVDSLRAFADRTSFTSLTRHSFSDKSDSDDRDSRVASPRRRQFYLDQLIHLGDMSAQCSPSFDTAKDWAERIADEFRKQASREQDLGLPVSPFMARLETAADLALGQVAFIDYVVQPLFAAAQKIFPEVGELEENCRKNREAWRALGARASADRASG</sequence>
<feature type="binding site" evidence="5">
    <location>
        <position position="534"/>
    </location>
    <ligand>
        <name>AMP</name>
        <dbReference type="ChEBI" id="CHEBI:456215"/>
    </ligand>
</feature>
<dbReference type="InterPro" id="IPR036971">
    <property type="entry name" value="PDEase_catalytic_dom_sf"/>
</dbReference>
<dbReference type="PROSITE" id="PS00126">
    <property type="entry name" value="PDEASE_I_1"/>
    <property type="match status" value="1"/>
</dbReference>
<dbReference type="EC" id="3.1.4.-" evidence="7"/>
<reference evidence="10" key="1">
    <citation type="submission" date="2021-01" db="EMBL/GenBank/DDBJ databases">
        <authorList>
            <person name="Corre E."/>
            <person name="Pelletier E."/>
            <person name="Niang G."/>
            <person name="Scheremetjew M."/>
            <person name="Finn R."/>
            <person name="Kale V."/>
            <person name="Holt S."/>
            <person name="Cochrane G."/>
            <person name="Meng A."/>
            <person name="Brown T."/>
            <person name="Cohen L."/>
        </authorList>
    </citation>
    <scope>NUCLEOTIDE SEQUENCE</scope>
    <source>
        <strain evidence="10">CCMP1756</strain>
    </source>
</reference>
<organism evidence="10">
    <name type="scientific">Pelagomonas calceolata</name>
    <dbReference type="NCBI Taxonomy" id="35677"/>
    <lineage>
        <taxon>Eukaryota</taxon>
        <taxon>Sar</taxon>
        <taxon>Stramenopiles</taxon>
        <taxon>Ochrophyta</taxon>
        <taxon>Pelagophyceae</taxon>
        <taxon>Pelagomonadales</taxon>
        <taxon>Pelagomonadaceae</taxon>
        <taxon>Pelagomonas</taxon>
    </lineage>
</organism>
<evidence type="ECO:0000313" key="11">
    <source>
        <dbReference type="EMBL" id="CAH0375938.1"/>
    </source>
</evidence>
<evidence type="ECO:0000256" key="5">
    <source>
        <dbReference type="PIRSR" id="PIRSR623088-2"/>
    </source>
</evidence>
<protein>
    <recommendedName>
        <fullName evidence="7">Phosphodiesterase</fullName>
        <ecNumber evidence="7">3.1.4.-</ecNumber>
    </recommendedName>
</protein>
<dbReference type="GO" id="GO:0046872">
    <property type="term" value="F:metal ion binding"/>
    <property type="evidence" value="ECO:0007669"/>
    <property type="project" value="UniProtKB-KW"/>
</dbReference>
<feature type="binding site" evidence="6">
    <location>
        <position position="402"/>
    </location>
    <ligand>
        <name>Zn(2+)</name>
        <dbReference type="ChEBI" id="CHEBI:29105"/>
        <label>1</label>
    </ligand>
</feature>
<keyword evidence="1" id="KW-0140">cGMP</keyword>
<dbReference type="PANTHER" id="PTHR11347">
    <property type="entry name" value="CYCLIC NUCLEOTIDE PHOSPHODIESTERASE"/>
    <property type="match status" value="1"/>
</dbReference>
<feature type="compositionally biased region" description="Basic and acidic residues" evidence="8">
    <location>
        <begin position="13"/>
        <end position="45"/>
    </location>
</feature>
<comment type="cofactor">
    <cofactor evidence="7">
        <name>a divalent metal cation</name>
        <dbReference type="ChEBI" id="CHEBI:60240"/>
    </cofactor>
    <text evidence="7">Binds 2 divalent metal cations per subunit. Site 1 may preferentially bind zinc ions, while site 2 has a preference for magnesium and/or manganese ions.</text>
</comment>
<dbReference type="InterPro" id="IPR029016">
    <property type="entry name" value="GAF-like_dom_sf"/>
</dbReference>
<dbReference type="EMBL" id="CAKKNE010000005">
    <property type="protein sequence ID" value="CAH0375938.1"/>
    <property type="molecule type" value="Genomic_DNA"/>
</dbReference>
<feature type="region of interest" description="Disordered" evidence="8">
    <location>
        <begin position="1"/>
        <end position="68"/>
    </location>
</feature>
<dbReference type="CDD" id="cd00077">
    <property type="entry name" value="HDc"/>
    <property type="match status" value="1"/>
</dbReference>
<evidence type="ECO:0000256" key="7">
    <source>
        <dbReference type="RuleBase" id="RU363067"/>
    </source>
</evidence>
<dbReference type="EMBL" id="HBIW01019721">
    <property type="protein sequence ID" value="CAE0701522.1"/>
    <property type="molecule type" value="Transcribed_RNA"/>
</dbReference>
<gene>
    <name evidence="10" type="ORF">PCAL00307_LOCUS16958</name>
    <name evidence="11" type="ORF">PECAL_5P04910</name>
</gene>
<evidence type="ECO:0000256" key="2">
    <source>
        <dbReference type="ARBA" id="ARBA00022723"/>
    </source>
</evidence>
<dbReference type="SUPFAM" id="SSF55781">
    <property type="entry name" value="GAF domain-like"/>
    <property type="match status" value="1"/>
</dbReference>
<keyword evidence="2 6" id="KW-0479">Metal-binding</keyword>
<dbReference type="Pfam" id="PF01590">
    <property type="entry name" value="GAF"/>
    <property type="match status" value="1"/>
</dbReference>
<dbReference type="SUPFAM" id="SSF109604">
    <property type="entry name" value="HD-domain/PDEase-like"/>
    <property type="match status" value="1"/>
</dbReference>
<dbReference type="InterPro" id="IPR023174">
    <property type="entry name" value="PDEase_CS"/>
</dbReference>
<keyword evidence="3 7" id="KW-0378">Hydrolase</keyword>
<proteinExistence type="inferred from homology"/>
<dbReference type="GO" id="GO:0004114">
    <property type="term" value="F:3',5'-cyclic-nucleotide phosphodiesterase activity"/>
    <property type="evidence" value="ECO:0007669"/>
    <property type="project" value="InterPro"/>
</dbReference>
<dbReference type="SMART" id="SM00065">
    <property type="entry name" value="GAF"/>
    <property type="match status" value="1"/>
</dbReference>
<reference evidence="11" key="2">
    <citation type="submission" date="2021-11" db="EMBL/GenBank/DDBJ databases">
        <authorList>
            <consortium name="Genoscope - CEA"/>
            <person name="William W."/>
        </authorList>
    </citation>
    <scope>NUCLEOTIDE SEQUENCE</scope>
</reference>
<feature type="binding site" evidence="5">
    <location>
        <begin position="362"/>
        <end position="366"/>
    </location>
    <ligand>
        <name>AMP</name>
        <dbReference type="ChEBI" id="CHEBI:456215"/>
    </ligand>
</feature>
<dbReference type="InterPro" id="IPR003018">
    <property type="entry name" value="GAF"/>
</dbReference>
<feature type="binding site" evidence="6">
    <location>
        <position position="366"/>
    </location>
    <ligand>
        <name>Zn(2+)</name>
        <dbReference type="ChEBI" id="CHEBI:29105"/>
        <label>1</label>
    </ligand>
</feature>
<feature type="domain" description="PDEase" evidence="9">
    <location>
        <begin position="264"/>
        <end position="631"/>
    </location>
</feature>
<evidence type="ECO:0000256" key="6">
    <source>
        <dbReference type="PIRSR" id="PIRSR623088-3"/>
    </source>
</evidence>
<dbReference type="InterPro" id="IPR003607">
    <property type="entry name" value="HD/PDEase_dom"/>
</dbReference>
<dbReference type="OrthoDB" id="205481at2759"/>
<feature type="binding site" evidence="5">
    <location>
        <position position="588"/>
    </location>
    <ligand>
        <name>AMP</name>
        <dbReference type="ChEBI" id="CHEBI:456215"/>
    </ligand>
</feature>
<dbReference type="AlphaFoldDB" id="A0A7S4A2E0"/>
<feature type="binding site" evidence="6">
    <location>
        <position position="534"/>
    </location>
    <ligand>
        <name>Zn(2+)</name>
        <dbReference type="ChEBI" id="CHEBI:29105"/>
        <label>1</label>
    </ligand>
</feature>
<feature type="binding site" evidence="5">
    <location>
        <position position="403"/>
    </location>
    <ligand>
        <name>AMP</name>
        <dbReference type="ChEBI" id="CHEBI:456215"/>
    </ligand>
</feature>
<dbReference type="Proteomes" id="UP000789595">
    <property type="component" value="Unassembled WGS sequence"/>
</dbReference>
<evidence type="ECO:0000256" key="3">
    <source>
        <dbReference type="ARBA" id="ARBA00022801"/>
    </source>
</evidence>
<feature type="binding site" evidence="6">
    <location>
        <position position="403"/>
    </location>
    <ligand>
        <name>Zn(2+)</name>
        <dbReference type="ChEBI" id="CHEBI:29105"/>
        <label>2</label>
    </ligand>
</feature>
<keyword evidence="12" id="KW-1185">Reference proteome</keyword>
<evidence type="ECO:0000256" key="1">
    <source>
        <dbReference type="ARBA" id="ARBA00022535"/>
    </source>
</evidence>
<dbReference type="InterPro" id="IPR023088">
    <property type="entry name" value="PDEase"/>
</dbReference>
<accession>A0A7S4A2E0</accession>
<dbReference type="Gene3D" id="1.10.1300.10">
    <property type="entry name" value="3'5'-cyclic nucleotide phosphodiesterase, catalytic domain"/>
    <property type="match status" value="1"/>
</dbReference>
<dbReference type="Pfam" id="PF00233">
    <property type="entry name" value="PDEase_I"/>
    <property type="match status" value="1"/>
</dbReference>
<evidence type="ECO:0000259" key="9">
    <source>
        <dbReference type="PROSITE" id="PS51845"/>
    </source>
</evidence>
<dbReference type="InterPro" id="IPR002073">
    <property type="entry name" value="PDEase_catalytic_dom"/>
</dbReference>
<name>A0A7S4A2E0_9STRA</name>
<comment type="similarity">
    <text evidence="7">Belongs to the cyclic nucleotide phosphodiesterase family.</text>
</comment>
<evidence type="ECO:0000313" key="10">
    <source>
        <dbReference type="EMBL" id="CAE0701522.1"/>
    </source>
</evidence>
<dbReference type="GO" id="GO:0007165">
    <property type="term" value="P:signal transduction"/>
    <property type="evidence" value="ECO:0007669"/>
    <property type="project" value="InterPro"/>
</dbReference>
<dbReference type="Gene3D" id="3.30.450.40">
    <property type="match status" value="1"/>
</dbReference>
<dbReference type="PROSITE" id="PS51845">
    <property type="entry name" value="PDEASE_I_2"/>
    <property type="match status" value="1"/>
</dbReference>